<name>A0A9E8S9M6_9MICO</name>
<sequence>MIEPASAHSVTLADLAAESRFGVAVITATPEALARSIAWVHVTEVVDPRPHVRADELVCTVGAALVDPREAARFVQAVQDAGCAGVCLGLGEVHTEVPAALERACRRRGVALLSMAHGVPFRALSDALLEARLQVPVAADPVGRVMELLRADAPVADMLALAGDELAGRLSIVQRSAAAVTAGAVDHVEVDLDDAELLRWEGEGAPPNPVVLERFARVVHIARRSELAQESSSRRRVGQLMTLVVEGLAHPASLTPDLDRVGLDADRIAVSAWPEGTGALVSRLHSGAVVAETARDVLVLTHDGGQAREISDRLQLVFGYSSPLALADLALGIGEARATLMLARRRGSIAGPETLATLAALLEQQPRSRLAPFVTQLIRPLLAPEVRGGDELVSTLRVFIEHQGSVAATAAAQFVHANTVRHRLARIRAIVGRDPLEHEDRTDLGIALWAHDRAARRTESSGQ</sequence>
<dbReference type="PANTHER" id="PTHR33744">
    <property type="entry name" value="CARBOHYDRATE DIACID REGULATOR"/>
    <property type="match status" value="1"/>
</dbReference>
<dbReference type="AlphaFoldDB" id="A0A9E8S9M6"/>
<organism evidence="3 4">
    <name type="scientific">Microcella daejeonensis</name>
    <dbReference type="NCBI Taxonomy" id="2994971"/>
    <lineage>
        <taxon>Bacteria</taxon>
        <taxon>Bacillati</taxon>
        <taxon>Actinomycetota</taxon>
        <taxon>Actinomycetes</taxon>
        <taxon>Micrococcales</taxon>
        <taxon>Microbacteriaceae</taxon>
        <taxon>Microcella</taxon>
    </lineage>
</organism>
<protein>
    <submittedName>
        <fullName evidence="3">PucR family transcriptional regulator</fullName>
    </submittedName>
</protein>
<keyword evidence="4" id="KW-1185">Reference proteome</keyword>
<evidence type="ECO:0000259" key="2">
    <source>
        <dbReference type="Pfam" id="PF13556"/>
    </source>
</evidence>
<dbReference type="EMBL" id="CP113089">
    <property type="protein sequence ID" value="WAB82523.1"/>
    <property type="molecule type" value="Genomic_DNA"/>
</dbReference>
<dbReference type="Pfam" id="PF07905">
    <property type="entry name" value="PucR"/>
    <property type="match status" value="1"/>
</dbReference>
<evidence type="ECO:0000313" key="4">
    <source>
        <dbReference type="Proteomes" id="UP001164706"/>
    </source>
</evidence>
<gene>
    <name evidence="3" type="ORF">OVN18_05845</name>
</gene>
<dbReference type="InterPro" id="IPR051448">
    <property type="entry name" value="CdaR-like_regulators"/>
</dbReference>
<feature type="domain" description="PucR C-terminal helix-turn-helix" evidence="2">
    <location>
        <begin position="392"/>
        <end position="449"/>
    </location>
</feature>
<dbReference type="Pfam" id="PF13556">
    <property type="entry name" value="HTH_30"/>
    <property type="match status" value="1"/>
</dbReference>
<dbReference type="KEGG" id="mdb:OVN18_05845"/>
<dbReference type="InterPro" id="IPR042070">
    <property type="entry name" value="PucR_C-HTH_sf"/>
</dbReference>
<feature type="domain" description="Purine catabolism PurC-like" evidence="1">
    <location>
        <begin position="17"/>
        <end position="129"/>
    </location>
</feature>
<dbReference type="InterPro" id="IPR025736">
    <property type="entry name" value="PucR_C-HTH_dom"/>
</dbReference>
<reference evidence="3" key="1">
    <citation type="submission" date="2022-11" db="EMBL/GenBank/DDBJ databases">
        <title>Description of Microcella daejonensis nov. sp, isolated from riverside soil.</title>
        <authorList>
            <person name="Molina K.M."/>
            <person name="Kim S.B."/>
        </authorList>
    </citation>
    <scope>NUCLEOTIDE SEQUENCE</scope>
    <source>
        <strain evidence="3">MMS21-STM12</strain>
    </source>
</reference>
<proteinExistence type="predicted"/>
<dbReference type="InterPro" id="IPR012914">
    <property type="entry name" value="PucR_dom"/>
</dbReference>
<dbReference type="PANTHER" id="PTHR33744:SF17">
    <property type="entry name" value="CONSERVED PROTEIN"/>
    <property type="match status" value="1"/>
</dbReference>
<dbReference type="Gene3D" id="1.10.10.2840">
    <property type="entry name" value="PucR C-terminal helix-turn-helix domain"/>
    <property type="match status" value="1"/>
</dbReference>
<evidence type="ECO:0000259" key="1">
    <source>
        <dbReference type="Pfam" id="PF07905"/>
    </source>
</evidence>
<evidence type="ECO:0000313" key="3">
    <source>
        <dbReference type="EMBL" id="WAB82523.1"/>
    </source>
</evidence>
<dbReference type="RefSeq" id="WP_267782625.1">
    <property type="nucleotide sequence ID" value="NZ_CP113089.1"/>
</dbReference>
<dbReference type="Proteomes" id="UP001164706">
    <property type="component" value="Chromosome"/>
</dbReference>
<accession>A0A9E8S9M6</accession>